<dbReference type="Gene3D" id="3.40.50.1820">
    <property type="entry name" value="alpha/beta hydrolase"/>
    <property type="match status" value="1"/>
</dbReference>
<sequence>MTAQTTSRPASLQLAEPWGGAGWVVDLGGPVHWVDYGGPDGSEDGAAAVPIVMVHGLGGSHLNWVGIAPELSRRHHVYAIDQAGFGLTPGTHRSTSVHANADLLARFVREVVGRPAVLVGNSMGGMVSLLMAAAHPELVEGLVLIDPSIPVPRQRPDLAVSATFLVYATPFVGERYMELMTRRTSDRQRVQSVVNLCFADPSLADPAVVDAGVVLATHRRTVPGQEAAFLGAARSLMKVLAVPRRYRSTMRSIDKPVLLVHGELDRLVPVAAARAVAADNPSWETMFLPGVGHTPQLEVPEQVRERITTWLGEHAL</sequence>
<dbReference type="SUPFAM" id="SSF53474">
    <property type="entry name" value="alpha/beta-Hydrolases"/>
    <property type="match status" value="1"/>
</dbReference>
<reference evidence="2 3" key="1">
    <citation type="submission" date="2020-07" db="EMBL/GenBank/DDBJ databases">
        <title>Sequencing the genomes of 1000 actinobacteria strains.</title>
        <authorList>
            <person name="Klenk H.-P."/>
        </authorList>
    </citation>
    <scope>NUCLEOTIDE SEQUENCE [LARGE SCALE GENOMIC DNA]</scope>
    <source>
        <strain evidence="2 3">DSM 23987</strain>
    </source>
</reference>
<comment type="caution">
    <text evidence="2">The sequence shown here is derived from an EMBL/GenBank/DDBJ whole genome shotgun (WGS) entry which is preliminary data.</text>
</comment>
<keyword evidence="3" id="KW-1185">Reference proteome</keyword>
<dbReference type="Pfam" id="PF00561">
    <property type="entry name" value="Abhydrolase_1"/>
    <property type="match status" value="1"/>
</dbReference>
<organism evidence="2 3">
    <name type="scientific">Pedococcus badiiscoriae</name>
    <dbReference type="NCBI Taxonomy" id="642776"/>
    <lineage>
        <taxon>Bacteria</taxon>
        <taxon>Bacillati</taxon>
        <taxon>Actinomycetota</taxon>
        <taxon>Actinomycetes</taxon>
        <taxon>Micrococcales</taxon>
        <taxon>Intrasporangiaceae</taxon>
        <taxon>Pedococcus</taxon>
    </lineage>
</organism>
<dbReference type="PANTHER" id="PTHR46438:SF11">
    <property type="entry name" value="LIPASE-RELATED"/>
    <property type="match status" value="1"/>
</dbReference>
<dbReference type="EMBL" id="JACCAB010000001">
    <property type="protein sequence ID" value="NYG05860.1"/>
    <property type="molecule type" value="Genomic_DNA"/>
</dbReference>
<dbReference type="RefSeq" id="WP_179420428.1">
    <property type="nucleotide sequence ID" value="NZ_JACCAB010000001.1"/>
</dbReference>
<evidence type="ECO:0000313" key="3">
    <source>
        <dbReference type="Proteomes" id="UP000573599"/>
    </source>
</evidence>
<name>A0A852WB50_9MICO</name>
<dbReference type="PANTHER" id="PTHR46438">
    <property type="entry name" value="ALPHA/BETA-HYDROLASES SUPERFAMILY PROTEIN"/>
    <property type="match status" value="1"/>
</dbReference>
<protein>
    <submittedName>
        <fullName evidence="2">Pimeloyl-ACP methyl ester carboxylesterase</fullName>
    </submittedName>
</protein>
<accession>A0A852WB50</accession>
<dbReference type="InterPro" id="IPR029058">
    <property type="entry name" value="AB_hydrolase_fold"/>
</dbReference>
<feature type="domain" description="AB hydrolase-1" evidence="1">
    <location>
        <begin position="50"/>
        <end position="298"/>
    </location>
</feature>
<dbReference type="Proteomes" id="UP000573599">
    <property type="component" value="Unassembled WGS sequence"/>
</dbReference>
<gene>
    <name evidence="2" type="ORF">BJ986_000347</name>
</gene>
<dbReference type="PRINTS" id="PR00111">
    <property type="entry name" value="ABHYDROLASE"/>
</dbReference>
<proteinExistence type="predicted"/>
<evidence type="ECO:0000313" key="2">
    <source>
        <dbReference type="EMBL" id="NYG05860.1"/>
    </source>
</evidence>
<dbReference type="InterPro" id="IPR000073">
    <property type="entry name" value="AB_hydrolase_1"/>
</dbReference>
<dbReference type="AlphaFoldDB" id="A0A852WB50"/>
<dbReference type="GO" id="GO:0003824">
    <property type="term" value="F:catalytic activity"/>
    <property type="evidence" value="ECO:0007669"/>
    <property type="project" value="UniProtKB-ARBA"/>
</dbReference>
<evidence type="ECO:0000259" key="1">
    <source>
        <dbReference type="Pfam" id="PF00561"/>
    </source>
</evidence>